<evidence type="ECO:0000313" key="8">
    <source>
        <dbReference type="RefSeq" id="XP_019620589.1"/>
    </source>
</evidence>
<dbReference type="PANTHER" id="PTHR10653">
    <property type="entry name" value="F-ACTIN-CAPPING PROTEIN SUBUNIT ALPHA"/>
    <property type="match status" value="1"/>
</dbReference>
<dbReference type="OrthoDB" id="340550at2759"/>
<dbReference type="InterPro" id="IPR037282">
    <property type="entry name" value="CapZ_alpha/beta"/>
</dbReference>
<dbReference type="GO" id="GO:0030036">
    <property type="term" value="P:actin cytoskeleton organization"/>
    <property type="evidence" value="ECO:0007669"/>
    <property type="project" value="TreeGrafter"/>
</dbReference>
<proteinExistence type="inferred from homology"/>
<dbReference type="GO" id="GO:0008290">
    <property type="term" value="C:F-actin capping protein complex"/>
    <property type="evidence" value="ECO:0007669"/>
    <property type="project" value="UniProtKB-UniRule"/>
</dbReference>
<evidence type="ECO:0000256" key="6">
    <source>
        <dbReference type="SAM" id="Coils"/>
    </source>
</evidence>
<dbReference type="Gene3D" id="3.30.1140.60">
    <property type="entry name" value="F-actin capping protein, alpha subunit"/>
    <property type="match status" value="1"/>
</dbReference>
<protein>
    <recommendedName>
        <fullName evidence="2 5">F-actin-capping protein subunit alpha</fullName>
    </recommendedName>
</protein>
<dbReference type="FunFam" id="3.30.1140.60:FF:000001">
    <property type="entry name" value="F-actin-capping protein subunit alpha"/>
    <property type="match status" value="1"/>
</dbReference>
<keyword evidence="6" id="KW-0175">Coiled coil</keyword>
<evidence type="ECO:0000256" key="1">
    <source>
        <dbReference type="ARBA" id="ARBA00010479"/>
    </source>
</evidence>
<evidence type="ECO:0000256" key="5">
    <source>
        <dbReference type="RuleBase" id="RU365077"/>
    </source>
</evidence>
<dbReference type="GO" id="GO:0030863">
    <property type="term" value="C:cortical cytoskeleton"/>
    <property type="evidence" value="ECO:0007669"/>
    <property type="project" value="TreeGrafter"/>
</dbReference>
<dbReference type="InterPro" id="IPR002189">
    <property type="entry name" value="CapZ_alpha"/>
</dbReference>
<gene>
    <name evidence="8" type="primary">LOC109467111</name>
</gene>
<keyword evidence="7" id="KW-1185">Reference proteome</keyword>
<dbReference type="FunFam" id="3.90.1150.210:FF:000002">
    <property type="entry name" value="F-actin-capping protein subunit alpha"/>
    <property type="match status" value="1"/>
</dbReference>
<comment type="similarity">
    <text evidence="1 5">Belongs to the F-actin-capping protein alpha subunit family.</text>
</comment>
<dbReference type="InterPro" id="IPR042489">
    <property type="entry name" value="CapZ_alpha_1"/>
</dbReference>
<dbReference type="PROSITE" id="PS00749">
    <property type="entry name" value="F_ACTIN_CAPPING_A_2"/>
    <property type="match status" value="1"/>
</dbReference>
<dbReference type="GO" id="GO:0051016">
    <property type="term" value="P:barbed-end actin filament capping"/>
    <property type="evidence" value="ECO:0007669"/>
    <property type="project" value="UniProtKB-UniRule"/>
</dbReference>
<evidence type="ECO:0000256" key="2">
    <source>
        <dbReference type="ARBA" id="ARBA00014038"/>
    </source>
</evidence>
<dbReference type="Gene3D" id="3.90.1150.210">
    <property type="entry name" value="F-actin capping protein, beta subunit"/>
    <property type="match status" value="1"/>
</dbReference>
<comment type="subunit">
    <text evidence="5">Heterodimer of an alpha and a beta subunit.</text>
</comment>
<dbReference type="Pfam" id="PF01267">
    <property type="entry name" value="F-actin_cap_A"/>
    <property type="match status" value="1"/>
</dbReference>
<dbReference type="GeneID" id="109467111"/>
<dbReference type="Proteomes" id="UP000515135">
    <property type="component" value="Unplaced"/>
</dbReference>
<keyword evidence="4 5" id="KW-0009">Actin-binding</keyword>
<keyword evidence="3 5" id="KW-0117">Actin capping</keyword>
<evidence type="ECO:0000256" key="4">
    <source>
        <dbReference type="ARBA" id="ARBA00023203"/>
    </source>
</evidence>
<evidence type="ECO:0000256" key="3">
    <source>
        <dbReference type="ARBA" id="ARBA00022467"/>
    </source>
</evidence>
<accession>A0A6P4YEU8</accession>
<organism evidence="7 8">
    <name type="scientific">Branchiostoma belcheri</name>
    <name type="common">Amphioxus</name>
    <dbReference type="NCBI Taxonomy" id="7741"/>
    <lineage>
        <taxon>Eukaryota</taxon>
        <taxon>Metazoa</taxon>
        <taxon>Chordata</taxon>
        <taxon>Cephalochordata</taxon>
        <taxon>Leptocardii</taxon>
        <taxon>Amphioxiformes</taxon>
        <taxon>Branchiostomatidae</taxon>
        <taxon>Branchiostoma</taxon>
    </lineage>
</organism>
<reference evidence="8" key="1">
    <citation type="submission" date="2025-08" db="UniProtKB">
        <authorList>
            <consortium name="RefSeq"/>
        </authorList>
    </citation>
    <scope>IDENTIFICATION</scope>
    <source>
        <tissue evidence="8">Gonad</tissue>
    </source>
</reference>
<dbReference type="KEGG" id="bbel:109467111"/>
<dbReference type="GO" id="GO:0051015">
    <property type="term" value="F:actin filament binding"/>
    <property type="evidence" value="ECO:0007669"/>
    <property type="project" value="TreeGrafter"/>
</dbReference>
<dbReference type="InterPro" id="IPR042276">
    <property type="entry name" value="CapZ_alpha/beta_2"/>
</dbReference>
<dbReference type="AlphaFoldDB" id="A0A6P4YEU8"/>
<dbReference type="InterPro" id="IPR017865">
    <property type="entry name" value="F-actin_cap_asu_CS"/>
</dbReference>
<dbReference type="PANTHER" id="PTHR10653:SF0">
    <property type="entry name" value="F-ACTIN-CAPPING PROTEIN SUBUNIT ALPHA"/>
    <property type="match status" value="1"/>
</dbReference>
<evidence type="ECO:0000313" key="7">
    <source>
        <dbReference type="Proteomes" id="UP000515135"/>
    </source>
</evidence>
<sequence>MKRLWCFSVQAEDKDLRTRARQRKGRERRPEVRASYPAAIANKACSETSKMADEYEDPISDQEKVRIASDFILHAPPGEFNEVFNDVRLLLNDDNLLKEGASQAFAKYNIDQFTPCKVEGDNQALVTEHGNMGQGRFLDPATKRSFKYDHLRKEASDFQPVQVDRELEPWRAALEREMRIYVENHYRHGVTTVYGKTTNQGRTLIACIEDHQFTPKNFWNGRWRSEWTCVLTGATAQIAGVLKVQVHYYEDGNVQLVSSKEVKESIPIKNEVQTAKEFAKLIEDAENDYQTAISENYQTMSDTTFKALRRQLPVTRTKIDWNKILSYKIGGELKIGNE</sequence>
<feature type="coiled-coil region" evidence="6">
    <location>
        <begin position="268"/>
        <end position="295"/>
    </location>
</feature>
<name>A0A6P4YEU8_BRABE</name>
<dbReference type="PROSITE" id="PS00748">
    <property type="entry name" value="F_ACTIN_CAPPING_A_1"/>
    <property type="match status" value="1"/>
</dbReference>
<comment type="function">
    <text evidence="5">F-actin-capping proteins bind in a Ca(2+)-independent manner to the fast growing ends of actin filaments (barbed end) thereby blocking the exchange of subunits at these ends. Unlike other capping proteins (such as gelsolin and severin), these proteins do not sever actin filaments.</text>
</comment>
<dbReference type="PRINTS" id="PR00191">
    <property type="entry name" value="FACTINCAPA"/>
</dbReference>
<dbReference type="RefSeq" id="XP_019620589.1">
    <property type="nucleotide sequence ID" value="XM_019765030.1"/>
</dbReference>
<dbReference type="SUPFAM" id="SSF90096">
    <property type="entry name" value="Subunits of heterodimeric actin filament capping protein Capz"/>
    <property type="match status" value="1"/>
</dbReference>